<keyword evidence="2" id="KW-0812">Transmembrane</keyword>
<evidence type="ECO:0000256" key="1">
    <source>
        <dbReference type="ARBA" id="ARBA00022729"/>
    </source>
</evidence>
<feature type="domain" description="Atrophied bacterial Ig" evidence="4">
    <location>
        <begin position="603"/>
        <end position="655"/>
    </location>
</feature>
<sequence>MWKKLIYILLALFVAYFIYVIFFKTVAPPPGIDEMREKARTKKVVYYLKDDAIIYADEQVGLPEDKEITFKNVIIDLLKKDVMISGKEGLLETESQNMKISGEVVGRTKDEKWSLFTELLTYEKATDILASPVRTKAVNSEDGTTILGDRLETTTEFLEIRLTGNTDFTKEKDRITADKAVYYTEQKKVDANGSVHYTGEGNELKANSAIYELLTEILTADGNVYYKDAGSEITAGHAIYDIKGQMVNASGSGRFKYPQNNVDGDYIEGIYNLKDQILVTNSAFTLNNDGYIIKGNSLHYTVVSGDALMNSAFSVRRENMVVSGSSGNANTKTKNIFANSMVMRSDQGDIITSNSGDGNFEKREFKFDGNVNGKIRGNVKDFVKSKEKLVDSEAIYFTGATAKMYFLVHEDNKYSMTRGEIKTNVNVRYKDLNMLSQYSEIDAGKNVVLSRDDVRLTFRESTQMTANYFYIDLNTEKGYAQTNVKIINNIGGGKVDISTDKAIIDNKTRQLELLGNVVTYKDKTRISSNKAYYDIDKKVLQNEENIKVDYYLRRNEPAQNDRKSEKSDTDAVDDVYMRLGSPEIKGNRVSLPRNMEASNKIPVGIKWSSSNDGIIDRTGRVNREFYGGRTTNVTLTAELTAGTAKREKDFNISVQPESIEEMLERASAKVYIPNAVKIGEKVSLPETAKVNVYGKILEIPVEWNKNDEVITNEIQLYTNTQIVEILKFNGRTYRKTYNIKVR</sequence>
<evidence type="ECO:0000259" key="4">
    <source>
        <dbReference type="Pfam" id="PF20578"/>
    </source>
</evidence>
<dbReference type="STRING" id="526218.Sterm_2742"/>
<dbReference type="Pfam" id="PF20578">
    <property type="entry name" value="aBig_2"/>
    <property type="match status" value="1"/>
</dbReference>
<gene>
    <name evidence="5" type="ordered locus">Sterm_2742</name>
</gene>
<dbReference type="GO" id="GO:0030288">
    <property type="term" value="C:outer membrane-bounded periplasmic space"/>
    <property type="evidence" value="ECO:0007669"/>
    <property type="project" value="TreeGrafter"/>
</dbReference>
<dbReference type="Proteomes" id="UP000000845">
    <property type="component" value="Chromosome"/>
</dbReference>
<keyword evidence="1" id="KW-0732">Signal</keyword>
<dbReference type="PANTHER" id="PTHR36504:SF1">
    <property type="entry name" value="LIPOPOLYSACCHARIDE EXPORT SYSTEM PROTEIN LPTA"/>
    <property type="match status" value="1"/>
</dbReference>
<dbReference type="HOGENOM" id="CLU_374232_0_0_0"/>
<dbReference type="RefSeq" id="WP_012862181.1">
    <property type="nucleotide sequence ID" value="NC_013517.1"/>
</dbReference>
<evidence type="ECO:0000313" key="6">
    <source>
        <dbReference type="Proteomes" id="UP000000845"/>
    </source>
</evidence>
<dbReference type="GO" id="GO:0015920">
    <property type="term" value="P:lipopolysaccharide transport"/>
    <property type="evidence" value="ECO:0007669"/>
    <property type="project" value="TreeGrafter"/>
</dbReference>
<dbReference type="AlphaFoldDB" id="D1AML3"/>
<keyword evidence="2" id="KW-0472">Membrane</keyword>
<accession>D1AML3</accession>
<dbReference type="InterPro" id="IPR052037">
    <property type="entry name" value="LPS_export_LptA"/>
</dbReference>
<evidence type="ECO:0000259" key="3">
    <source>
        <dbReference type="Pfam" id="PF03968"/>
    </source>
</evidence>
<feature type="transmembrane region" description="Helical" evidence="2">
    <location>
        <begin position="5"/>
        <end position="23"/>
    </location>
</feature>
<dbReference type="PANTHER" id="PTHR36504">
    <property type="entry name" value="LIPOPOLYSACCHARIDE EXPORT SYSTEM PROTEIN LPTA"/>
    <property type="match status" value="1"/>
</dbReference>
<proteinExistence type="predicted"/>
<reference evidence="6" key="1">
    <citation type="submission" date="2009-09" db="EMBL/GenBank/DDBJ databases">
        <title>The complete chromosome of Sebaldella termitidis ATCC 33386.</title>
        <authorList>
            <consortium name="US DOE Joint Genome Institute (JGI-PGF)"/>
            <person name="Lucas S."/>
            <person name="Copeland A."/>
            <person name="Lapidus A."/>
            <person name="Glavina del Rio T."/>
            <person name="Dalin E."/>
            <person name="Tice H."/>
            <person name="Bruce D."/>
            <person name="Goodwin L."/>
            <person name="Pitluck S."/>
            <person name="Kyrpides N."/>
            <person name="Mavromatis K."/>
            <person name="Ivanova N."/>
            <person name="Mikhailova N."/>
            <person name="Sims D."/>
            <person name="Meincke L."/>
            <person name="Brettin T."/>
            <person name="Detter J.C."/>
            <person name="Han C."/>
            <person name="Larimer F."/>
            <person name="Land M."/>
            <person name="Hauser L."/>
            <person name="Markowitz V."/>
            <person name="Cheng J.F."/>
            <person name="Hugenholtz P."/>
            <person name="Woyke T."/>
            <person name="Wu D."/>
            <person name="Eisen J.A."/>
        </authorList>
    </citation>
    <scope>NUCLEOTIDE SEQUENCE [LARGE SCALE GENOMIC DNA]</scope>
    <source>
        <strain evidence="6">ATCC 33386 / NCTC 11300</strain>
    </source>
</reference>
<name>D1AML3_SEBTE</name>
<keyword evidence="2" id="KW-1133">Transmembrane helix</keyword>
<dbReference type="Pfam" id="PF03968">
    <property type="entry name" value="LptD_N"/>
    <property type="match status" value="1"/>
</dbReference>
<protein>
    <submittedName>
        <fullName evidence="5">OstA family protein</fullName>
    </submittedName>
</protein>
<dbReference type="EMBL" id="CP001739">
    <property type="protein sequence ID" value="ACZ09587.1"/>
    <property type="molecule type" value="Genomic_DNA"/>
</dbReference>
<keyword evidence="6" id="KW-1185">Reference proteome</keyword>
<dbReference type="eggNOG" id="COG1934">
    <property type="taxonomic scope" value="Bacteria"/>
</dbReference>
<feature type="domain" description="Organic solvent tolerance-like N-terminal" evidence="3">
    <location>
        <begin position="148"/>
        <end position="245"/>
    </location>
</feature>
<evidence type="ECO:0000313" key="5">
    <source>
        <dbReference type="EMBL" id="ACZ09587.1"/>
    </source>
</evidence>
<dbReference type="GO" id="GO:0009279">
    <property type="term" value="C:cell outer membrane"/>
    <property type="evidence" value="ECO:0007669"/>
    <property type="project" value="TreeGrafter"/>
</dbReference>
<dbReference type="InterPro" id="IPR005653">
    <property type="entry name" value="OstA-like_N"/>
</dbReference>
<reference evidence="5 6" key="2">
    <citation type="journal article" date="2010" name="Stand. Genomic Sci.">
        <title>Complete genome sequence of Sebaldella termitidis type strain (NCTC 11300).</title>
        <authorList>
            <person name="Harmon-Smith M."/>
            <person name="Celia L."/>
            <person name="Chertkov O."/>
            <person name="Lapidus A."/>
            <person name="Copeland A."/>
            <person name="Glavina Del Rio T."/>
            <person name="Nolan M."/>
            <person name="Lucas S."/>
            <person name="Tice H."/>
            <person name="Cheng J.F."/>
            <person name="Han C."/>
            <person name="Detter J.C."/>
            <person name="Bruce D."/>
            <person name="Goodwin L."/>
            <person name="Pitluck S."/>
            <person name="Pati A."/>
            <person name="Liolios K."/>
            <person name="Ivanova N."/>
            <person name="Mavromatis K."/>
            <person name="Mikhailova N."/>
            <person name="Chen A."/>
            <person name="Palaniappan K."/>
            <person name="Land M."/>
            <person name="Hauser L."/>
            <person name="Chang Y.J."/>
            <person name="Jeffries C.D."/>
            <person name="Brettin T."/>
            <person name="Goker M."/>
            <person name="Beck B."/>
            <person name="Bristow J."/>
            <person name="Eisen J.A."/>
            <person name="Markowitz V."/>
            <person name="Hugenholtz P."/>
            <person name="Kyrpides N.C."/>
            <person name="Klenk H.P."/>
            <person name="Chen F."/>
        </authorList>
    </citation>
    <scope>NUCLEOTIDE SEQUENCE [LARGE SCALE GENOMIC DNA]</scope>
    <source>
        <strain evidence="6">ATCC 33386 / NCTC 11300</strain>
    </source>
</reference>
<organism evidence="5 6">
    <name type="scientific">Sebaldella termitidis (strain ATCC 33386 / NCTC 11300)</name>
    <dbReference type="NCBI Taxonomy" id="526218"/>
    <lineage>
        <taxon>Bacteria</taxon>
        <taxon>Fusobacteriati</taxon>
        <taxon>Fusobacteriota</taxon>
        <taxon>Fusobacteriia</taxon>
        <taxon>Fusobacteriales</taxon>
        <taxon>Leptotrichiaceae</taxon>
        <taxon>Sebaldella</taxon>
    </lineage>
</organism>
<dbReference type="InterPro" id="IPR046780">
    <property type="entry name" value="aBig_2"/>
</dbReference>
<dbReference type="GO" id="GO:0017089">
    <property type="term" value="F:glycolipid transfer activity"/>
    <property type="evidence" value="ECO:0007669"/>
    <property type="project" value="TreeGrafter"/>
</dbReference>
<evidence type="ECO:0000256" key="2">
    <source>
        <dbReference type="SAM" id="Phobius"/>
    </source>
</evidence>
<dbReference type="Gene3D" id="2.60.450.10">
    <property type="entry name" value="Lipopolysaccharide (LPS) transport protein A like domain"/>
    <property type="match status" value="2"/>
</dbReference>
<dbReference type="KEGG" id="str:Sterm_2742"/>